<proteinExistence type="predicted"/>
<gene>
    <name evidence="2" type="ORF">SAMN02799615_04139</name>
</gene>
<evidence type="ECO:0000313" key="2">
    <source>
        <dbReference type="EMBL" id="SFF55856.1"/>
    </source>
</evidence>
<feature type="domain" description="Phage tail collar" evidence="1">
    <location>
        <begin position="7"/>
        <end position="63"/>
    </location>
</feature>
<dbReference type="EMBL" id="FONH01000028">
    <property type="protein sequence ID" value="SFF55856.1"/>
    <property type="molecule type" value="Genomic_DNA"/>
</dbReference>
<name>A0A1I2JSQ9_9GAMM</name>
<organism evidence="2 3">
    <name type="scientific">Dyella marensis</name>
    <dbReference type="NCBI Taxonomy" id="500610"/>
    <lineage>
        <taxon>Bacteria</taxon>
        <taxon>Pseudomonadati</taxon>
        <taxon>Pseudomonadota</taxon>
        <taxon>Gammaproteobacteria</taxon>
        <taxon>Lysobacterales</taxon>
        <taxon>Rhodanobacteraceae</taxon>
        <taxon>Dyella</taxon>
    </lineage>
</organism>
<dbReference type="Pfam" id="PF07484">
    <property type="entry name" value="Collar"/>
    <property type="match status" value="1"/>
</dbReference>
<sequence>MSQPFLGQIMPVAFNFAPRGFAFCNGQLLPIAQNQALFSLLGTYYGGNGTTNFQLPDLRSRTPLGSTNGQDIGQTGGVENVTLLTANLPSHNHGFNASTAAATAIDPSKGLFGNTGSEQIYGANSGTQIALNVLDNAGQTLPHSNLQPYLVLNFCIALNGIYPSRS</sequence>
<dbReference type="SUPFAM" id="SSF88874">
    <property type="entry name" value="Receptor-binding domain of short tail fibre protein gp12"/>
    <property type="match status" value="1"/>
</dbReference>
<evidence type="ECO:0000259" key="1">
    <source>
        <dbReference type="Pfam" id="PF07484"/>
    </source>
</evidence>
<dbReference type="Proteomes" id="UP000199477">
    <property type="component" value="Unassembled WGS sequence"/>
</dbReference>
<evidence type="ECO:0000313" key="3">
    <source>
        <dbReference type="Proteomes" id="UP000199477"/>
    </source>
</evidence>
<dbReference type="Gene3D" id="3.90.1340.10">
    <property type="entry name" value="Phage tail collar domain"/>
    <property type="match status" value="1"/>
</dbReference>
<dbReference type="InterPro" id="IPR037053">
    <property type="entry name" value="Phage_tail_collar_dom_sf"/>
</dbReference>
<keyword evidence="3" id="KW-1185">Reference proteome</keyword>
<accession>A0A1I2JSQ9</accession>
<dbReference type="AlphaFoldDB" id="A0A1I2JSQ9"/>
<dbReference type="STRING" id="500610.SAMN02799615_04139"/>
<protein>
    <submittedName>
        <fullName evidence="2">Microcystin-dependent protein</fullName>
    </submittedName>
</protein>
<dbReference type="InterPro" id="IPR011083">
    <property type="entry name" value="Phage_tail_collar_dom"/>
</dbReference>
<reference evidence="3" key="1">
    <citation type="submission" date="2016-10" db="EMBL/GenBank/DDBJ databases">
        <authorList>
            <person name="Varghese N."/>
            <person name="Submissions S."/>
        </authorList>
    </citation>
    <scope>NUCLEOTIDE SEQUENCE [LARGE SCALE GENOMIC DNA]</scope>
    <source>
        <strain evidence="3">UNC178MFTsu3.1</strain>
    </source>
</reference>
<dbReference type="RefSeq" id="WP_026634805.1">
    <property type="nucleotide sequence ID" value="NZ_FONH01000028.1"/>
</dbReference>